<accession>A0AAF5CQX7</accession>
<dbReference type="SMART" id="SM00064">
    <property type="entry name" value="FYVE"/>
    <property type="match status" value="1"/>
</dbReference>
<dbReference type="SUPFAM" id="SSF57903">
    <property type="entry name" value="FYVE/PHD zinc finger"/>
    <property type="match status" value="1"/>
</dbReference>
<evidence type="ECO:0000256" key="6">
    <source>
        <dbReference type="ARBA" id="ARBA00022833"/>
    </source>
</evidence>
<evidence type="ECO:0000259" key="11">
    <source>
        <dbReference type="PROSITE" id="PS51770"/>
    </source>
</evidence>
<dbReference type="CDD" id="cd00065">
    <property type="entry name" value="FYVE_like_SF"/>
    <property type="match status" value="1"/>
</dbReference>
<evidence type="ECO:0000256" key="7">
    <source>
        <dbReference type="ARBA" id="ARBA00022946"/>
    </source>
</evidence>
<keyword evidence="7" id="KW-0809">Transit peptide</keyword>
<evidence type="ECO:0000256" key="8">
    <source>
        <dbReference type="PROSITE-ProRule" id="PRU00091"/>
    </source>
</evidence>
<dbReference type="GO" id="GO:0005739">
    <property type="term" value="C:mitochondrion"/>
    <property type="evidence" value="ECO:0007669"/>
    <property type="project" value="TreeGrafter"/>
</dbReference>
<dbReference type="InterPro" id="IPR000306">
    <property type="entry name" value="Znf_FYVE"/>
</dbReference>
<evidence type="ECO:0000256" key="1">
    <source>
        <dbReference type="ARBA" id="ARBA00010458"/>
    </source>
</evidence>
<dbReference type="InterPro" id="IPR013083">
    <property type="entry name" value="Znf_RING/FYVE/PHD"/>
</dbReference>
<evidence type="ECO:0000256" key="4">
    <source>
        <dbReference type="ARBA" id="ARBA00022771"/>
    </source>
</evidence>
<reference evidence="13" key="1">
    <citation type="submission" date="2024-02" db="UniProtKB">
        <authorList>
            <consortium name="WormBaseParasite"/>
        </authorList>
    </citation>
    <scope>IDENTIFICATION</scope>
</reference>
<dbReference type="InterPro" id="IPR017455">
    <property type="entry name" value="Znf_FYVE-rel"/>
</dbReference>
<dbReference type="AlphaFoldDB" id="A0AAF5CQX7"/>
<evidence type="ECO:0000313" key="13">
    <source>
        <dbReference type="WBParaSite" id="TCONS_00000434.p1"/>
    </source>
</evidence>
<keyword evidence="3" id="KW-0677">Repeat</keyword>
<name>A0AAF5CQX7_STRER</name>
<evidence type="ECO:0000256" key="2">
    <source>
        <dbReference type="ARBA" id="ARBA00022723"/>
    </source>
</evidence>
<keyword evidence="5" id="KW-0378">Hydrolase</keyword>
<dbReference type="Gene3D" id="3.10.129.10">
    <property type="entry name" value="Hotdog Thioesterase"/>
    <property type="match status" value="2"/>
</dbReference>
<dbReference type="PANTHER" id="PTHR12655">
    <property type="entry name" value="ACYL-COA THIOESTERASE"/>
    <property type="match status" value="1"/>
</dbReference>
<evidence type="ECO:0000256" key="9">
    <source>
        <dbReference type="SAM" id="Coils"/>
    </source>
</evidence>
<keyword evidence="2" id="KW-0479">Metal-binding</keyword>
<feature type="coiled-coil region" evidence="9">
    <location>
        <begin position="206"/>
        <end position="251"/>
    </location>
</feature>
<dbReference type="GO" id="GO:0047617">
    <property type="term" value="F:fatty acyl-CoA hydrolase activity"/>
    <property type="evidence" value="ECO:0007669"/>
    <property type="project" value="TreeGrafter"/>
</dbReference>
<dbReference type="GO" id="GO:0008270">
    <property type="term" value="F:zinc ion binding"/>
    <property type="evidence" value="ECO:0007669"/>
    <property type="project" value="UniProtKB-KW"/>
</dbReference>
<feature type="domain" description="FYVE-type" evidence="10">
    <location>
        <begin position="1"/>
        <end position="56"/>
    </location>
</feature>
<dbReference type="SUPFAM" id="SSF54637">
    <property type="entry name" value="Thioesterase/thiol ester dehydrase-isomerase"/>
    <property type="match status" value="2"/>
</dbReference>
<organism evidence="12 13">
    <name type="scientific">Strongyloides stercoralis</name>
    <name type="common">Threadworm</name>
    <dbReference type="NCBI Taxonomy" id="6248"/>
    <lineage>
        <taxon>Eukaryota</taxon>
        <taxon>Metazoa</taxon>
        <taxon>Ecdysozoa</taxon>
        <taxon>Nematoda</taxon>
        <taxon>Chromadorea</taxon>
        <taxon>Rhabditida</taxon>
        <taxon>Tylenchina</taxon>
        <taxon>Panagrolaimomorpha</taxon>
        <taxon>Strongyloidoidea</taxon>
        <taxon>Strongyloididae</taxon>
        <taxon>Strongyloides</taxon>
    </lineage>
</organism>
<keyword evidence="6" id="KW-0862">Zinc</keyword>
<dbReference type="Proteomes" id="UP000035681">
    <property type="component" value="Unplaced"/>
</dbReference>
<dbReference type="InterPro" id="IPR011011">
    <property type="entry name" value="Znf_FYVE_PHD"/>
</dbReference>
<dbReference type="InterPro" id="IPR033120">
    <property type="entry name" value="HOTDOG_ACOT"/>
</dbReference>
<protein>
    <submittedName>
        <fullName evidence="13">HotDog ACOT-type domain-containing protein</fullName>
    </submittedName>
</protein>
<evidence type="ECO:0000256" key="5">
    <source>
        <dbReference type="ARBA" id="ARBA00022801"/>
    </source>
</evidence>
<dbReference type="InterPro" id="IPR029069">
    <property type="entry name" value="HotDog_dom_sf"/>
</dbReference>
<proteinExistence type="inferred from homology"/>
<keyword evidence="12" id="KW-1185">Reference proteome</keyword>
<dbReference type="PANTHER" id="PTHR12655:SF0">
    <property type="entry name" value="ACYL-COENZYME A THIOESTERASE 9, MITOCHONDRIAL"/>
    <property type="match status" value="1"/>
</dbReference>
<dbReference type="CDD" id="cd03442">
    <property type="entry name" value="BFIT_BACH"/>
    <property type="match status" value="1"/>
</dbReference>
<dbReference type="WBParaSite" id="TCONS_00000434.p1">
    <property type="protein sequence ID" value="TCONS_00000434.p1"/>
    <property type="gene ID" value="XLOC_000444"/>
</dbReference>
<evidence type="ECO:0000256" key="3">
    <source>
        <dbReference type="ARBA" id="ARBA00022737"/>
    </source>
</evidence>
<keyword evidence="4 8" id="KW-0863">Zinc-finger</keyword>
<dbReference type="PROSITE" id="PS50178">
    <property type="entry name" value="ZF_FYVE"/>
    <property type="match status" value="1"/>
</dbReference>
<feature type="domain" description="HotDog ACOT-type" evidence="11">
    <location>
        <begin position="539"/>
        <end position="652"/>
    </location>
</feature>
<keyword evidence="9" id="KW-0175">Coiled coil</keyword>
<dbReference type="Pfam" id="PF01363">
    <property type="entry name" value="FYVE"/>
    <property type="match status" value="1"/>
</dbReference>
<evidence type="ECO:0000259" key="10">
    <source>
        <dbReference type="PROSITE" id="PS50178"/>
    </source>
</evidence>
<comment type="similarity">
    <text evidence="1">Belongs to the acyl coenzyme A hydrolase family.</text>
</comment>
<dbReference type="PROSITE" id="PS51770">
    <property type="entry name" value="HOTDOG_ACOT"/>
    <property type="match status" value="1"/>
</dbReference>
<sequence>MACTGCMQPFSFFRKEHGCSNCAFGFCDKCLNKKIVIEKFSPKPVTVCGPCYEKLSKKEGNKNAIIEVTDLQPVNTKTRSEASKTMSNDKWWGNDVLPPPSFRQQYSNPTTLQGKYINKAIEKSTKTEKGIQEIEERLAKLKDVDVEIIRNPRLMVTNEGFEPDEDDNINVEGILNELNQENSNGGKRNNENIIKDNELEKNTLPSSSLNTNLKNLEEIIKNSTEEVEKVYNMTECELNKYKEDISNDEAKLVTKNDDLKDKNEGSKLFSKNPYYDVDSIKTTYYMRSHVNDYIENARNNFKNIKSLENVDEKILKNNKEITIPSSRCQFRIPLKDSETVRRMYTSIKTNLRIGKIVEDLDMFAVYLTYFYADGNIFKDKSLHNQLVVPRAIVTAAIGQLTLNNVLDKNDEDLIFDGFVSYVGKTSAETTIRLYQKQNDIFKQLMECRVIMVSKNLLNMNETIKFPPLKIESEKEKKIFDKGEKYVEELKKLINTDITKITRKGLYPYKMTKEIEKFINRIDKNNFHLKELKPYETTINSTSQWNTFIAYAQSKNFNGTVFGGLIMRKGIELATITASNFCEDQAYLVSLGNIAFRQPIELGSIIVLSATISFVDEPYIQVRIFYDVSSVNNSFQKYTSNIMQCTFRYDGSKKLKKLYLDKINDIVILLDGKLHIEEAKKALNAK</sequence>
<dbReference type="Gene3D" id="3.30.40.10">
    <property type="entry name" value="Zinc/RING finger domain, C3HC4 (zinc finger)"/>
    <property type="match status" value="1"/>
</dbReference>
<dbReference type="GO" id="GO:0006637">
    <property type="term" value="P:acyl-CoA metabolic process"/>
    <property type="evidence" value="ECO:0007669"/>
    <property type="project" value="TreeGrafter"/>
</dbReference>
<feature type="coiled-coil region" evidence="9">
    <location>
        <begin position="117"/>
        <end position="144"/>
    </location>
</feature>
<evidence type="ECO:0000313" key="12">
    <source>
        <dbReference type="Proteomes" id="UP000035681"/>
    </source>
</evidence>